<evidence type="ECO:0000256" key="4">
    <source>
        <dbReference type="ARBA" id="ARBA00022980"/>
    </source>
</evidence>
<dbReference type="HAMAP" id="MF_01369_B">
    <property type="entry name" value="Ribosomal_uL23_B"/>
    <property type="match status" value="1"/>
</dbReference>
<dbReference type="InterPro" id="IPR012678">
    <property type="entry name" value="Ribosomal_uL23/eL15/eS24_sf"/>
</dbReference>
<dbReference type="NCBIfam" id="NF004363">
    <property type="entry name" value="PRK05738.2-4"/>
    <property type="match status" value="1"/>
</dbReference>
<evidence type="ECO:0000256" key="3">
    <source>
        <dbReference type="ARBA" id="ARBA00022884"/>
    </source>
</evidence>
<reference evidence="8" key="1">
    <citation type="submission" date="2016-04" db="EMBL/GenBank/DDBJ databases">
        <authorList>
            <person name="Evans L.H."/>
            <person name="Alamgir A."/>
            <person name="Owens N."/>
            <person name="Weber N.D."/>
            <person name="Virtaneva K."/>
            <person name="Barbian K."/>
            <person name="Babar A."/>
            <person name="Rosenke K."/>
        </authorList>
    </citation>
    <scope>NUCLEOTIDE SEQUENCE</scope>
    <source>
        <strain evidence="8">86</strain>
    </source>
</reference>
<evidence type="ECO:0000256" key="6">
    <source>
        <dbReference type="HAMAP-Rule" id="MF_01369"/>
    </source>
</evidence>
<keyword evidence="2 6" id="KW-0699">rRNA-binding</keyword>
<dbReference type="EMBL" id="FLUN01000001">
    <property type="protein sequence ID" value="SBW10671.1"/>
    <property type="molecule type" value="Genomic_DNA"/>
</dbReference>
<name>A0A212KGA7_9FIRM</name>
<dbReference type="GO" id="GO:1990904">
    <property type="term" value="C:ribonucleoprotein complex"/>
    <property type="evidence" value="ECO:0007669"/>
    <property type="project" value="UniProtKB-KW"/>
</dbReference>
<comment type="function">
    <text evidence="6">One of the early assembly proteins it binds 23S rRNA. One of the proteins that surrounds the polypeptide exit tunnel on the outside of the ribosome. Forms the main docking site for trigger factor binding to the ribosome.</text>
</comment>
<dbReference type="PANTHER" id="PTHR11620">
    <property type="entry name" value="60S RIBOSOMAL PROTEIN L23A"/>
    <property type="match status" value="1"/>
</dbReference>
<organism evidence="8">
    <name type="scientific">uncultured Eubacteriales bacterium</name>
    <dbReference type="NCBI Taxonomy" id="172733"/>
    <lineage>
        <taxon>Bacteria</taxon>
        <taxon>Bacillati</taxon>
        <taxon>Bacillota</taxon>
        <taxon>Clostridia</taxon>
        <taxon>Eubacteriales</taxon>
        <taxon>environmental samples</taxon>
    </lineage>
</organism>
<sequence>MATTAYDIVKRPIITERSMEGAELKKYTFEVAKSANKIEIAKAVEEIFGVKVAKVNTLNMQGKEKRTGSYPAGRRPSWKKAIVTLTEDSKTIEFFEGV</sequence>
<comment type="similarity">
    <text evidence="1 6 7">Belongs to the universal ribosomal protein uL23 family.</text>
</comment>
<dbReference type="InterPro" id="IPR013025">
    <property type="entry name" value="Ribosomal_uL23-like"/>
</dbReference>
<comment type="subunit">
    <text evidence="6">Part of the 50S ribosomal subunit. Contacts protein L29, and trigger factor when it is bound to the ribosome.</text>
</comment>
<dbReference type="SUPFAM" id="SSF54189">
    <property type="entry name" value="Ribosomal proteins S24e, L23 and L15e"/>
    <property type="match status" value="1"/>
</dbReference>
<keyword evidence="3 6" id="KW-0694">RNA-binding</keyword>
<dbReference type="Gene3D" id="3.30.70.330">
    <property type="match status" value="1"/>
</dbReference>
<dbReference type="GO" id="GO:0003735">
    <property type="term" value="F:structural constituent of ribosome"/>
    <property type="evidence" value="ECO:0007669"/>
    <property type="project" value="InterPro"/>
</dbReference>
<evidence type="ECO:0000256" key="5">
    <source>
        <dbReference type="ARBA" id="ARBA00023274"/>
    </source>
</evidence>
<dbReference type="PROSITE" id="PS00050">
    <property type="entry name" value="RIBOSOMAL_L23"/>
    <property type="match status" value="1"/>
</dbReference>
<keyword evidence="5 6" id="KW-0687">Ribonucleoprotein</keyword>
<evidence type="ECO:0000256" key="1">
    <source>
        <dbReference type="ARBA" id="ARBA00006700"/>
    </source>
</evidence>
<dbReference type="GO" id="GO:0005840">
    <property type="term" value="C:ribosome"/>
    <property type="evidence" value="ECO:0007669"/>
    <property type="project" value="UniProtKB-KW"/>
</dbReference>
<evidence type="ECO:0000256" key="2">
    <source>
        <dbReference type="ARBA" id="ARBA00022730"/>
    </source>
</evidence>
<accession>A0A212KGA7</accession>
<dbReference type="Pfam" id="PF00276">
    <property type="entry name" value="Ribosomal_L23"/>
    <property type="match status" value="1"/>
</dbReference>
<dbReference type="InterPro" id="IPR001014">
    <property type="entry name" value="Ribosomal_uL23_CS"/>
</dbReference>
<proteinExistence type="inferred from homology"/>
<dbReference type="GO" id="GO:0006412">
    <property type="term" value="P:translation"/>
    <property type="evidence" value="ECO:0007669"/>
    <property type="project" value="UniProtKB-UniRule"/>
</dbReference>
<evidence type="ECO:0000256" key="7">
    <source>
        <dbReference type="RuleBase" id="RU003934"/>
    </source>
</evidence>
<gene>
    <name evidence="6 8" type="primary">rplW</name>
    <name evidence="8" type="ORF">KL86CLO1_12993</name>
</gene>
<keyword evidence="4 6" id="KW-0689">Ribosomal protein</keyword>
<evidence type="ECO:0000313" key="8">
    <source>
        <dbReference type="EMBL" id="SBW10671.1"/>
    </source>
</evidence>
<dbReference type="GO" id="GO:0019843">
    <property type="term" value="F:rRNA binding"/>
    <property type="evidence" value="ECO:0007669"/>
    <property type="project" value="UniProtKB-UniRule"/>
</dbReference>
<dbReference type="AlphaFoldDB" id="A0A212KGA7"/>
<protein>
    <recommendedName>
        <fullName evidence="6">Large ribosomal subunit protein uL23</fullName>
    </recommendedName>
</protein>
<dbReference type="FunFam" id="3.30.70.330:FF:000001">
    <property type="entry name" value="50S ribosomal protein L23"/>
    <property type="match status" value="1"/>
</dbReference>
<dbReference type="InterPro" id="IPR012677">
    <property type="entry name" value="Nucleotide-bd_a/b_plait_sf"/>
</dbReference>